<dbReference type="InterPro" id="IPR016131">
    <property type="entry name" value="Haemerythrin_Fe_BS"/>
</dbReference>
<proteinExistence type="inferred from homology"/>
<keyword evidence="2" id="KW-0561">Oxygen transport</keyword>
<comment type="caution">
    <text evidence="6">The sequence shown here is derived from an EMBL/GenBank/DDBJ whole genome shotgun (WGS) entry which is preliminary data.</text>
</comment>
<evidence type="ECO:0000313" key="7">
    <source>
        <dbReference type="Proteomes" id="UP001296776"/>
    </source>
</evidence>
<keyword evidence="3" id="KW-0479">Metal-binding</keyword>
<comment type="similarity">
    <text evidence="1">Belongs to the hemerythrin family.</text>
</comment>
<dbReference type="SUPFAM" id="SSF47188">
    <property type="entry name" value="Hemerythrin-like"/>
    <property type="match status" value="1"/>
</dbReference>
<dbReference type="InterPro" id="IPR012312">
    <property type="entry name" value="Hemerythrin-like"/>
</dbReference>
<keyword evidence="7" id="KW-1185">Reference proteome</keyword>
<dbReference type="NCBIfam" id="TIGR02481">
    <property type="entry name" value="hemeryth_dom"/>
    <property type="match status" value="1"/>
</dbReference>
<dbReference type="InterPro" id="IPR035938">
    <property type="entry name" value="Hemerythrin-like_sf"/>
</dbReference>
<dbReference type="AlphaFoldDB" id="A0AAJ0U3D7"/>
<keyword evidence="2" id="KW-0813">Transport</keyword>
<name>A0AAJ0U3D7_9GAMM</name>
<evidence type="ECO:0000256" key="2">
    <source>
        <dbReference type="ARBA" id="ARBA00022621"/>
    </source>
</evidence>
<dbReference type="InterPro" id="IPR050669">
    <property type="entry name" value="Hemerythrin"/>
</dbReference>
<organism evidence="6 7">
    <name type="scientific">Halochromatium glycolicum</name>
    <dbReference type="NCBI Taxonomy" id="85075"/>
    <lineage>
        <taxon>Bacteria</taxon>
        <taxon>Pseudomonadati</taxon>
        <taxon>Pseudomonadota</taxon>
        <taxon>Gammaproteobacteria</taxon>
        <taxon>Chromatiales</taxon>
        <taxon>Chromatiaceae</taxon>
        <taxon>Halochromatium</taxon>
    </lineage>
</organism>
<dbReference type="Proteomes" id="UP001296776">
    <property type="component" value="Unassembled WGS sequence"/>
</dbReference>
<evidence type="ECO:0000313" key="6">
    <source>
        <dbReference type="EMBL" id="MBK1704534.1"/>
    </source>
</evidence>
<dbReference type="Pfam" id="PF01814">
    <property type="entry name" value="Hemerythrin"/>
    <property type="match status" value="1"/>
</dbReference>
<dbReference type="PANTHER" id="PTHR37164">
    <property type="entry name" value="BACTERIOHEMERYTHRIN"/>
    <property type="match status" value="1"/>
</dbReference>
<dbReference type="Gene3D" id="1.20.120.50">
    <property type="entry name" value="Hemerythrin-like"/>
    <property type="match status" value="1"/>
</dbReference>
<dbReference type="GO" id="GO:0046872">
    <property type="term" value="F:metal ion binding"/>
    <property type="evidence" value="ECO:0007669"/>
    <property type="project" value="UniProtKB-KW"/>
</dbReference>
<feature type="domain" description="Hemerythrin-like" evidence="5">
    <location>
        <begin position="15"/>
        <end position="125"/>
    </location>
</feature>
<dbReference type="InterPro" id="IPR012827">
    <property type="entry name" value="Hemerythrin_metal-bd"/>
</dbReference>
<keyword evidence="4" id="KW-0408">Iron</keyword>
<dbReference type="PANTHER" id="PTHR37164:SF1">
    <property type="entry name" value="BACTERIOHEMERYTHRIN"/>
    <property type="match status" value="1"/>
</dbReference>
<dbReference type="RefSeq" id="WP_200345738.1">
    <property type="nucleotide sequence ID" value="NZ_NRSJ01000011.1"/>
</dbReference>
<dbReference type="GO" id="GO:0005344">
    <property type="term" value="F:oxygen carrier activity"/>
    <property type="evidence" value="ECO:0007669"/>
    <property type="project" value="UniProtKB-KW"/>
</dbReference>
<gene>
    <name evidence="6" type="ORF">CKO40_08280</name>
</gene>
<dbReference type="PROSITE" id="PS00550">
    <property type="entry name" value="HEMERYTHRINS"/>
    <property type="match status" value="1"/>
</dbReference>
<evidence type="ECO:0000259" key="5">
    <source>
        <dbReference type="Pfam" id="PF01814"/>
    </source>
</evidence>
<dbReference type="NCBIfam" id="NF033749">
    <property type="entry name" value="bact_hemeryth"/>
    <property type="match status" value="1"/>
</dbReference>
<protein>
    <recommendedName>
        <fullName evidence="5">Hemerythrin-like domain-containing protein</fullName>
    </recommendedName>
</protein>
<reference evidence="6" key="2">
    <citation type="journal article" date="2020" name="Microorganisms">
        <title>Osmotic Adaptation and Compatible Solute Biosynthesis of Phototrophic Bacteria as Revealed from Genome Analyses.</title>
        <authorList>
            <person name="Imhoff J.F."/>
            <person name="Rahn T."/>
            <person name="Kunzel S."/>
            <person name="Keller A."/>
            <person name="Neulinger S.C."/>
        </authorList>
    </citation>
    <scope>NUCLEOTIDE SEQUENCE</scope>
    <source>
        <strain evidence="6">DSM 11080</strain>
    </source>
</reference>
<evidence type="ECO:0000256" key="3">
    <source>
        <dbReference type="ARBA" id="ARBA00022723"/>
    </source>
</evidence>
<evidence type="ECO:0000256" key="4">
    <source>
        <dbReference type="ARBA" id="ARBA00023004"/>
    </source>
</evidence>
<evidence type="ECO:0000256" key="1">
    <source>
        <dbReference type="ARBA" id="ARBA00010587"/>
    </source>
</evidence>
<accession>A0AAJ0U3D7</accession>
<dbReference type="CDD" id="cd12107">
    <property type="entry name" value="Hemerythrin"/>
    <property type="match status" value="1"/>
</dbReference>
<dbReference type="EMBL" id="NRSJ01000011">
    <property type="protein sequence ID" value="MBK1704534.1"/>
    <property type="molecule type" value="Genomic_DNA"/>
</dbReference>
<reference evidence="6" key="1">
    <citation type="submission" date="2017-08" db="EMBL/GenBank/DDBJ databases">
        <authorList>
            <person name="Imhoff J.F."/>
            <person name="Rahn T."/>
            <person name="Kuenzel S."/>
            <person name="Neulinger S.C."/>
        </authorList>
    </citation>
    <scope>NUCLEOTIDE SEQUENCE</scope>
    <source>
        <strain evidence="6">DSM 11080</strain>
    </source>
</reference>
<sequence length="133" mass="15244">MKDLIWDKTLSVDVPEIDADHRRLLELFNRLGHAVEDGEPQARIEATLDELISCTDWHFQHEERLMEQHCYPDLPAHRAEHAELIESGRALLQGLRQSGASLSSQQIESLEHWLTGHIYGTDMAMGRYLAEAM</sequence>